<accession>A0A4S8LTT5</accession>
<protein>
    <submittedName>
        <fullName evidence="1">Uncharacterized protein</fullName>
    </submittedName>
</protein>
<proteinExistence type="predicted"/>
<evidence type="ECO:0000313" key="2">
    <source>
        <dbReference type="Proteomes" id="UP000297245"/>
    </source>
</evidence>
<keyword evidence="2" id="KW-1185">Reference proteome</keyword>
<dbReference type="EMBL" id="ML179262">
    <property type="protein sequence ID" value="THU92967.1"/>
    <property type="molecule type" value="Genomic_DNA"/>
</dbReference>
<organism evidence="1 2">
    <name type="scientific">Dendrothele bispora (strain CBS 962.96)</name>
    <dbReference type="NCBI Taxonomy" id="1314807"/>
    <lineage>
        <taxon>Eukaryota</taxon>
        <taxon>Fungi</taxon>
        <taxon>Dikarya</taxon>
        <taxon>Basidiomycota</taxon>
        <taxon>Agaricomycotina</taxon>
        <taxon>Agaricomycetes</taxon>
        <taxon>Agaricomycetidae</taxon>
        <taxon>Agaricales</taxon>
        <taxon>Agaricales incertae sedis</taxon>
        <taxon>Dendrothele</taxon>
    </lineage>
</organism>
<sequence>MNDLEQSKSLTRFTWLAKFVIVEADAADITLPFRGSLVPPTTHPDLEPVAPQNGSGWFDTDHQWKHLDESLLLVSSPTSSAFLFGQSSLGSLHVVTLPLACSCCGCQLISISMNGVVVRLTHEHSSFTAIDSVLSKLIMECSSWYVMSQPLLHYRSLLRFGKAVH</sequence>
<dbReference type="Proteomes" id="UP000297245">
    <property type="component" value="Unassembled WGS sequence"/>
</dbReference>
<evidence type="ECO:0000313" key="1">
    <source>
        <dbReference type="EMBL" id="THU92967.1"/>
    </source>
</evidence>
<reference evidence="1 2" key="1">
    <citation type="journal article" date="2019" name="Nat. Ecol. Evol.">
        <title>Megaphylogeny resolves global patterns of mushroom evolution.</title>
        <authorList>
            <person name="Varga T."/>
            <person name="Krizsan K."/>
            <person name="Foldi C."/>
            <person name="Dima B."/>
            <person name="Sanchez-Garcia M."/>
            <person name="Sanchez-Ramirez S."/>
            <person name="Szollosi G.J."/>
            <person name="Szarkandi J.G."/>
            <person name="Papp V."/>
            <person name="Albert L."/>
            <person name="Andreopoulos W."/>
            <person name="Angelini C."/>
            <person name="Antonin V."/>
            <person name="Barry K.W."/>
            <person name="Bougher N.L."/>
            <person name="Buchanan P."/>
            <person name="Buyck B."/>
            <person name="Bense V."/>
            <person name="Catcheside P."/>
            <person name="Chovatia M."/>
            <person name="Cooper J."/>
            <person name="Damon W."/>
            <person name="Desjardin D."/>
            <person name="Finy P."/>
            <person name="Geml J."/>
            <person name="Haridas S."/>
            <person name="Hughes K."/>
            <person name="Justo A."/>
            <person name="Karasinski D."/>
            <person name="Kautmanova I."/>
            <person name="Kiss B."/>
            <person name="Kocsube S."/>
            <person name="Kotiranta H."/>
            <person name="LaButti K.M."/>
            <person name="Lechner B.E."/>
            <person name="Liimatainen K."/>
            <person name="Lipzen A."/>
            <person name="Lukacs Z."/>
            <person name="Mihaltcheva S."/>
            <person name="Morgado L.N."/>
            <person name="Niskanen T."/>
            <person name="Noordeloos M.E."/>
            <person name="Ohm R.A."/>
            <person name="Ortiz-Santana B."/>
            <person name="Ovrebo C."/>
            <person name="Racz N."/>
            <person name="Riley R."/>
            <person name="Savchenko A."/>
            <person name="Shiryaev A."/>
            <person name="Soop K."/>
            <person name="Spirin V."/>
            <person name="Szebenyi C."/>
            <person name="Tomsovsky M."/>
            <person name="Tulloss R.E."/>
            <person name="Uehling J."/>
            <person name="Grigoriev I.V."/>
            <person name="Vagvolgyi C."/>
            <person name="Papp T."/>
            <person name="Martin F.M."/>
            <person name="Miettinen O."/>
            <person name="Hibbett D.S."/>
            <person name="Nagy L.G."/>
        </authorList>
    </citation>
    <scope>NUCLEOTIDE SEQUENCE [LARGE SCALE GENOMIC DNA]</scope>
    <source>
        <strain evidence="1 2">CBS 962.96</strain>
    </source>
</reference>
<dbReference type="AlphaFoldDB" id="A0A4S8LTT5"/>
<gene>
    <name evidence="1" type="ORF">K435DRAFT_200161</name>
</gene>
<name>A0A4S8LTT5_DENBC</name>